<dbReference type="AlphaFoldDB" id="A0A0S2K4I7"/>
<dbReference type="Proteomes" id="UP000061457">
    <property type="component" value="Chromosome I"/>
</dbReference>
<dbReference type="OrthoDB" id="9768793at2"/>
<dbReference type="KEGG" id="pphe:PP2015_2559"/>
<keyword evidence="3" id="KW-1185">Reference proteome</keyword>
<dbReference type="PATRIC" id="fig|161398.10.peg.2615"/>
<keyword evidence="1" id="KW-0472">Membrane</keyword>
<organism evidence="2 3">
    <name type="scientific">Pseudoalteromonas phenolica</name>
    <dbReference type="NCBI Taxonomy" id="161398"/>
    <lineage>
        <taxon>Bacteria</taxon>
        <taxon>Pseudomonadati</taxon>
        <taxon>Pseudomonadota</taxon>
        <taxon>Gammaproteobacteria</taxon>
        <taxon>Alteromonadales</taxon>
        <taxon>Pseudoalteromonadaceae</taxon>
        <taxon>Pseudoalteromonas</taxon>
    </lineage>
</organism>
<evidence type="ECO:0000313" key="2">
    <source>
        <dbReference type="EMBL" id="ALO43048.1"/>
    </source>
</evidence>
<keyword evidence="1" id="KW-0812">Transmembrane</keyword>
<accession>A0A0S2K4I7</accession>
<proteinExistence type="predicted"/>
<evidence type="ECO:0000256" key="1">
    <source>
        <dbReference type="SAM" id="Phobius"/>
    </source>
</evidence>
<gene>
    <name evidence="2" type="ORF">PP2015_2559</name>
</gene>
<dbReference type="RefSeq" id="WP_058030735.1">
    <property type="nucleotide sequence ID" value="NZ_CP013187.1"/>
</dbReference>
<name>A0A0S2K4I7_9GAMM</name>
<keyword evidence="1" id="KW-1133">Transmembrane helix</keyword>
<dbReference type="STRING" id="161398.PP2015_2559"/>
<dbReference type="EMBL" id="CP013187">
    <property type="protein sequence ID" value="ALO43048.1"/>
    <property type="molecule type" value="Genomic_DNA"/>
</dbReference>
<reference evidence="2 3" key="1">
    <citation type="submission" date="2015-11" db="EMBL/GenBank/DDBJ databases">
        <authorList>
            <person name="Zhang Y."/>
            <person name="Guo Z."/>
        </authorList>
    </citation>
    <scope>NUCLEOTIDE SEQUENCE [LARGE SCALE GENOMIC DNA]</scope>
    <source>
        <strain evidence="2 3">KCTC 12086</strain>
    </source>
</reference>
<sequence length="98" mass="11220">MTINNISALLEQLNCKAGAAELARQSKSINCQGMAIEERLMNALDAEIQQRAKIRSARLQKQAKLAYEHIFVQTINKTPTFICVFFIHCLSFIYLFKR</sequence>
<protein>
    <submittedName>
        <fullName evidence="2">Uncharacterized protein</fullName>
    </submittedName>
</protein>
<feature type="transmembrane region" description="Helical" evidence="1">
    <location>
        <begin position="78"/>
        <end position="96"/>
    </location>
</feature>
<evidence type="ECO:0000313" key="3">
    <source>
        <dbReference type="Proteomes" id="UP000061457"/>
    </source>
</evidence>